<dbReference type="PANTHER" id="PTHR30632:SF0">
    <property type="entry name" value="SULFATE-BINDING PROTEIN"/>
    <property type="match status" value="1"/>
</dbReference>
<evidence type="ECO:0000256" key="1">
    <source>
        <dbReference type="ARBA" id="ARBA00009175"/>
    </source>
</evidence>
<dbReference type="GO" id="GO:0030973">
    <property type="term" value="F:molybdate ion binding"/>
    <property type="evidence" value="ECO:0007669"/>
    <property type="project" value="TreeGrafter"/>
</dbReference>
<evidence type="ECO:0000256" key="5">
    <source>
        <dbReference type="SAM" id="SignalP"/>
    </source>
</evidence>
<feature type="binding site" evidence="4">
    <location>
        <position position="77"/>
    </location>
    <ligand>
        <name>molybdate</name>
        <dbReference type="ChEBI" id="CHEBI:36264"/>
    </ligand>
</feature>
<keyword evidence="3 5" id="KW-0732">Signal</keyword>
<dbReference type="RefSeq" id="WP_087003656.1">
    <property type="nucleotide sequence ID" value="NZ_FWFF01000001.1"/>
</dbReference>
<dbReference type="GO" id="GO:0015689">
    <property type="term" value="P:molybdate ion transport"/>
    <property type="evidence" value="ECO:0007669"/>
    <property type="project" value="InterPro"/>
</dbReference>
<reference evidence="7" key="1">
    <citation type="submission" date="2017-02" db="EMBL/GenBank/DDBJ databases">
        <authorList>
            <person name="Dridi B."/>
        </authorList>
    </citation>
    <scope>NUCLEOTIDE SEQUENCE [LARGE SCALE GENOMIC DNA]</scope>
    <source>
        <strain evidence="7">B Co 03.10</strain>
    </source>
</reference>
<keyword evidence="2 4" id="KW-0479">Metal-binding</keyword>
<evidence type="ECO:0000256" key="4">
    <source>
        <dbReference type="PIRSR" id="PIRSR004846-1"/>
    </source>
</evidence>
<evidence type="ECO:0000256" key="3">
    <source>
        <dbReference type="ARBA" id="ARBA00022729"/>
    </source>
</evidence>
<dbReference type="InterPro" id="IPR050682">
    <property type="entry name" value="ModA/WtpA"/>
</dbReference>
<feature type="chain" id="PRO_5010877177" evidence="5">
    <location>
        <begin position="24"/>
        <end position="266"/>
    </location>
</feature>
<sequence length="266" mass="26582">MTKSLAAAAAASTLLLSACGGSAADSAVGDSAEGDAAAPTTLTVFAAASLTDTFEDLADRFAESHDGVDVQLSFAGSSDLVTQIREGAPADVVATADERTMQSLVEDDLVAAEPQNFVSNTLVIAVPTGNPERIEGLADLTGGGLDVVVCAPQVPCGAATETVAESAGVEIDAVSEEPAVTDVLGKVANGQADAGLVYRTDASGADEVDAVEFPESDDAVNLYPIAPVADAGNADAENAEAAQQFVDFVLSDEGRAVFDAAGFGAP</sequence>
<dbReference type="NCBIfam" id="TIGR01256">
    <property type="entry name" value="modA"/>
    <property type="match status" value="1"/>
</dbReference>
<dbReference type="PROSITE" id="PS51257">
    <property type="entry name" value="PROKAR_LIPOPROTEIN"/>
    <property type="match status" value="1"/>
</dbReference>
<evidence type="ECO:0000313" key="7">
    <source>
        <dbReference type="Proteomes" id="UP000196581"/>
    </source>
</evidence>
<evidence type="ECO:0000256" key="2">
    <source>
        <dbReference type="ARBA" id="ARBA00022723"/>
    </source>
</evidence>
<keyword evidence="4" id="KW-0500">Molybdenum</keyword>
<dbReference type="PIRSF" id="PIRSF004846">
    <property type="entry name" value="ModA"/>
    <property type="match status" value="1"/>
</dbReference>
<name>A0A1X6WY17_9MICO</name>
<feature type="binding site" evidence="4">
    <location>
        <position position="49"/>
    </location>
    <ligand>
        <name>molybdate</name>
        <dbReference type="ChEBI" id="CHEBI:36264"/>
    </ligand>
</feature>
<comment type="similarity">
    <text evidence="1">Belongs to the bacterial solute-binding protein ModA family.</text>
</comment>
<dbReference type="Pfam" id="PF13531">
    <property type="entry name" value="SBP_bac_11"/>
    <property type="match status" value="1"/>
</dbReference>
<organism evidence="6 7">
    <name type="scientific">Brevibacterium yomogidense</name>
    <dbReference type="NCBI Taxonomy" id="946573"/>
    <lineage>
        <taxon>Bacteria</taxon>
        <taxon>Bacillati</taxon>
        <taxon>Actinomycetota</taxon>
        <taxon>Actinomycetes</taxon>
        <taxon>Micrococcales</taxon>
        <taxon>Brevibacteriaceae</taxon>
        <taxon>Brevibacterium</taxon>
    </lineage>
</organism>
<dbReference type="Proteomes" id="UP000196581">
    <property type="component" value="Unassembled WGS sequence"/>
</dbReference>
<dbReference type="AlphaFoldDB" id="A0A1X6WY17"/>
<dbReference type="GO" id="GO:0046872">
    <property type="term" value="F:metal ion binding"/>
    <property type="evidence" value="ECO:0007669"/>
    <property type="project" value="UniProtKB-KW"/>
</dbReference>
<evidence type="ECO:0000313" key="6">
    <source>
        <dbReference type="EMBL" id="SLM89721.1"/>
    </source>
</evidence>
<dbReference type="SUPFAM" id="SSF53850">
    <property type="entry name" value="Periplasmic binding protein-like II"/>
    <property type="match status" value="1"/>
</dbReference>
<protein>
    <submittedName>
        <fullName evidence="6">Molybdenum ABC transporter, periplasmic molybdenum-binding protein ModA (TC 3.A.1.8.1)</fullName>
    </submittedName>
</protein>
<feature type="binding site" evidence="4">
    <location>
        <position position="198"/>
    </location>
    <ligand>
        <name>molybdate</name>
        <dbReference type="ChEBI" id="CHEBI:36264"/>
    </ligand>
</feature>
<dbReference type="PANTHER" id="PTHR30632">
    <property type="entry name" value="MOLYBDATE-BINDING PERIPLASMIC PROTEIN"/>
    <property type="match status" value="1"/>
</dbReference>
<dbReference type="Gene3D" id="3.40.190.10">
    <property type="entry name" value="Periplasmic binding protein-like II"/>
    <property type="match status" value="2"/>
</dbReference>
<proteinExistence type="inferred from homology"/>
<feature type="binding site" evidence="4">
    <location>
        <position position="180"/>
    </location>
    <ligand>
        <name>molybdate</name>
        <dbReference type="ChEBI" id="CHEBI:36264"/>
    </ligand>
</feature>
<feature type="signal peptide" evidence="5">
    <location>
        <begin position="1"/>
        <end position="23"/>
    </location>
</feature>
<dbReference type="InterPro" id="IPR005950">
    <property type="entry name" value="ModA"/>
</dbReference>
<accession>A0A1X6WY17</accession>
<gene>
    <name evidence="6" type="ORF">FM105_01625</name>
</gene>
<keyword evidence="7" id="KW-1185">Reference proteome</keyword>
<dbReference type="EMBL" id="FWFF01000001">
    <property type="protein sequence ID" value="SLM89721.1"/>
    <property type="molecule type" value="Genomic_DNA"/>
</dbReference>